<reference evidence="9" key="1">
    <citation type="submission" date="2014-07" db="EMBL/GenBank/DDBJ databases">
        <authorList>
            <person name="Martin A.A"/>
            <person name="De Silva N."/>
        </authorList>
    </citation>
    <scope>NUCLEOTIDE SEQUENCE</scope>
</reference>
<keyword evidence="4 7" id="KW-0812">Transmembrane</keyword>
<proteinExistence type="inferred from homology"/>
<dbReference type="WBParaSite" id="SVE_1803600.1">
    <property type="protein sequence ID" value="SVE_1803600.1"/>
    <property type="gene ID" value="SVE_1803600"/>
</dbReference>
<feature type="transmembrane region" description="Helical" evidence="7">
    <location>
        <begin position="212"/>
        <end position="234"/>
    </location>
</feature>
<dbReference type="Gene3D" id="1.20.1250.20">
    <property type="entry name" value="MFS general substrate transporter like domains"/>
    <property type="match status" value="1"/>
</dbReference>
<comment type="similarity">
    <text evidence="2">Belongs to the major facilitator superfamily.</text>
</comment>
<protein>
    <submittedName>
        <fullName evidence="10">Putative transporter (inferred by orthology to a C. elegans protein)</fullName>
    </submittedName>
</protein>
<feature type="transmembrane region" description="Helical" evidence="7">
    <location>
        <begin position="126"/>
        <end position="144"/>
    </location>
</feature>
<dbReference type="Pfam" id="PF00083">
    <property type="entry name" value="Sugar_tr"/>
    <property type="match status" value="1"/>
</dbReference>
<sequence length="525" mass="58063">MSDQTTLTNVTEPSYLSDIYSDLTTTDITSQLKSEKKEKSFKVGDSGKEKKTLQVNTDEYEERKVPQNKTFTVDDAIETLGFGKFQIKMSFLTGLAWMADSMELMILSIISPALECEWGISSMEQAMITTVVFSGMFLSATIWGKICDRYGRKTGLLWSSLFTFTFGALSSLAPNIQVFLLLRGLTGIGVGGLPQCITLYSEFLGSSQRAKCVTLIQSFWGVGACFEAIIAYLVMDSLGWRWLLIISSLPLLVYSFVSVWLPESPRFSISAGKRDEAYTVLKEIAYYNNKKMPQGELIVLKTNNTKTRGSIRNLFIPSLRRTTLLLWFIWTMNAFSYYGNILLTTIFLQSSDECHGGGHKINVSTSTGCRPLDKSDYIDIFTTSFAEIPGLILVVLVIELIGRKKTMALGLGIFSISTSILYLCLSRPFVTTLFFVARAFISGTFQCVYVYTPEVYPTSLRSIGLGASSGMARLGAIVTPFVAQVVSTYSLYIPVTVYGLCGLLGAIAVLALPIETKGRKMTDSH</sequence>
<dbReference type="GO" id="GO:0016020">
    <property type="term" value="C:membrane"/>
    <property type="evidence" value="ECO:0007669"/>
    <property type="project" value="UniProtKB-SubCell"/>
</dbReference>
<dbReference type="PROSITE" id="PS00216">
    <property type="entry name" value="SUGAR_TRANSPORT_1"/>
    <property type="match status" value="1"/>
</dbReference>
<evidence type="ECO:0000256" key="7">
    <source>
        <dbReference type="SAM" id="Phobius"/>
    </source>
</evidence>
<reference evidence="10" key="2">
    <citation type="submission" date="2015-08" db="UniProtKB">
        <authorList>
            <consortium name="WormBaseParasite"/>
        </authorList>
    </citation>
    <scope>IDENTIFICATION</scope>
</reference>
<evidence type="ECO:0000256" key="5">
    <source>
        <dbReference type="ARBA" id="ARBA00022989"/>
    </source>
</evidence>
<dbReference type="GO" id="GO:0022857">
    <property type="term" value="F:transmembrane transporter activity"/>
    <property type="evidence" value="ECO:0007669"/>
    <property type="project" value="InterPro"/>
</dbReference>
<evidence type="ECO:0000313" key="9">
    <source>
        <dbReference type="Proteomes" id="UP000035680"/>
    </source>
</evidence>
<comment type="subcellular location">
    <subcellularLocation>
        <location evidence="1">Membrane</location>
        <topology evidence="1">Multi-pass membrane protein</topology>
    </subcellularLocation>
</comment>
<feature type="transmembrane region" description="Helical" evidence="7">
    <location>
        <begin position="240"/>
        <end position="261"/>
    </location>
</feature>
<keyword evidence="9" id="KW-1185">Reference proteome</keyword>
<dbReference type="InterPro" id="IPR020846">
    <property type="entry name" value="MFS_dom"/>
</dbReference>
<feature type="domain" description="Major facilitator superfamily (MFS) profile" evidence="8">
    <location>
        <begin position="89"/>
        <end position="517"/>
    </location>
</feature>
<dbReference type="PANTHER" id="PTHR23511:SF5">
    <property type="entry name" value="MAJOR FACILITATOR-TYPE TRANSPORTER HXNZ-RELATED"/>
    <property type="match status" value="1"/>
</dbReference>
<dbReference type="InterPro" id="IPR005829">
    <property type="entry name" value="Sugar_transporter_CS"/>
</dbReference>
<evidence type="ECO:0000256" key="1">
    <source>
        <dbReference type="ARBA" id="ARBA00004141"/>
    </source>
</evidence>
<dbReference type="SUPFAM" id="SSF103473">
    <property type="entry name" value="MFS general substrate transporter"/>
    <property type="match status" value="1"/>
</dbReference>
<evidence type="ECO:0000259" key="8">
    <source>
        <dbReference type="PROSITE" id="PS50850"/>
    </source>
</evidence>
<dbReference type="Pfam" id="PF07690">
    <property type="entry name" value="MFS_1"/>
    <property type="match status" value="1"/>
</dbReference>
<evidence type="ECO:0000256" key="4">
    <source>
        <dbReference type="ARBA" id="ARBA00022692"/>
    </source>
</evidence>
<feature type="transmembrane region" description="Helical" evidence="7">
    <location>
        <begin position="408"/>
        <end position="425"/>
    </location>
</feature>
<feature type="transmembrane region" description="Helical" evidence="7">
    <location>
        <begin position="91"/>
        <end position="114"/>
    </location>
</feature>
<feature type="transmembrane region" description="Helical" evidence="7">
    <location>
        <begin position="380"/>
        <end position="401"/>
    </location>
</feature>
<feature type="transmembrane region" description="Helical" evidence="7">
    <location>
        <begin position="324"/>
        <end position="348"/>
    </location>
</feature>
<organism evidence="9 10">
    <name type="scientific">Strongyloides venezuelensis</name>
    <name type="common">Threadworm</name>
    <dbReference type="NCBI Taxonomy" id="75913"/>
    <lineage>
        <taxon>Eukaryota</taxon>
        <taxon>Metazoa</taxon>
        <taxon>Ecdysozoa</taxon>
        <taxon>Nematoda</taxon>
        <taxon>Chromadorea</taxon>
        <taxon>Rhabditida</taxon>
        <taxon>Tylenchina</taxon>
        <taxon>Panagrolaimomorpha</taxon>
        <taxon>Strongyloidoidea</taxon>
        <taxon>Strongyloididae</taxon>
        <taxon>Strongyloides</taxon>
    </lineage>
</organism>
<dbReference type="InterPro" id="IPR011701">
    <property type="entry name" value="MFS"/>
</dbReference>
<evidence type="ECO:0000313" key="10">
    <source>
        <dbReference type="WBParaSite" id="SVE_1803600.1"/>
    </source>
</evidence>
<dbReference type="InterPro" id="IPR036259">
    <property type="entry name" value="MFS_trans_sf"/>
</dbReference>
<keyword evidence="6 7" id="KW-0472">Membrane</keyword>
<accession>A0A0K0G004</accession>
<feature type="transmembrane region" description="Helical" evidence="7">
    <location>
        <begin position="156"/>
        <end position="174"/>
    </location>
</feature>
<feature type="transmembrane region" description="Helical" evidence="7">
    <location>
        <begin position="180"/>
        <end position="200"/>
    </location>
</feature>
<keyword evidence="3" id="KW-0813">Transport</keyword>
<dbReference type="AlphaFoldDB" id="A0A0K0G004"/>
<dbReference type="InterPro" id="IPR005828">
    <property type="entry name" value="MFS_sugar_transport-like"/>
</dbReference>
<name>A0A0K0G004_STRVS</name>
<evidence type="ECO:0000256" key="6">
    <source>
        <dbReference type="ARBA" id="ARBA00023136"/>
    </source>
</evidence>
<dbReference type="Proteomes" id="UP000035680">
    <property type="component" value="Unassembled WGS sequence"/>
</dbReference>
<keyword evidence="5 7" id="KW-1133">Transmembrane helix</keyword>
<evidence type="ECO:0000256" key="2">
    <source>
        <dbReference type="ARBA" id="ARBA00008335"/>
    </source>
</evidence>
<dbReference type="PROSITE" id="PS50850">
    <property type="entry name" value="MFS"/>
    <property type="match status" value="1"/>
</dbReference>
<feature type="transmembrane region" description="Helical" evidence="7">
    <location>
        <begin position="489"/>
        <end position="512"/>
    </location>
</feature>
<evidence type="ECO:0000256" key="3">
    <source>
        <dbReference type="ARBA" id="ARBA00022448"/>
    </source>
</evidence>
<dbReference type="PANTHER" id="PTHR23511">
    <property type="entry name" value="SYNAPTIC VESICLE GLYCOPROTEIN 2"/>
    <property type="match status" value="1"/>
</dbReference>